<gene>
    <name evidence="1" type="ORF">Prudu_010085</name>
</gene>
<sequence length="140" mass="15346">VKKLGIYGKFPGQAVALVSGVVAAHGPASLVNCVWSRVLWYFHKVGFNANVLWKNSPPGTQIIQVLFLVYYTVPMAVHPSVLVERECTSTDVYSNSLISVSVSPASAVTEALKSWRRVKPPVWTEKRALDRSKPGSYETG</sequence>
<evidence type="ECO:0000313" key="1">
    <source>
        <dbReference type="EMBL" id="BBH00162.1"/>
    </source>
</evidence>
<feature type="non-terminal residue" evidence="1">
    <location>
        <position position="1"/>
    </location>
</feature>
<dbReference type="EMBL" id="AP019299">
    <property type="protein sequence ID" value="BBH00162.1"/>
    <property type="molecule type" value="Genomic_DNA"/>
</dbReference>
<name>A0A4Y1R7R4_PRUDU</name>
<protein>
    <submittedName>
        <fullName evidence="1">Uncharacterized protein</fullName>
    </submittedName>
</protein>
<reference evidence="1" key="1">
    <citation type="journal article" date="2019" name="Science">
        <title>Mutation of a bHLH transcription factor allowed almond domestication.</title>
        <authorList>
            <person name="Sanchez-Perez R."/>
            <person name="Pavan S."/>
            <person name="Mazzeo R."/>
            <person name="Moldovan C."/>
            <person name="Aiese Cigliano R."/>
            <person name="Del Cueto J."/>
            <person name="Ricciardi F."/>
            <person name="Lotti C."/>
            <person name="Ricciardi L."/>
            <person name="Dicenta F."/>
            <person name="Lopez-Marques R.L."/>
            <person name="Lindberg Moller B."/>
        </authorList>
    </citation>
    <scope>NUCLEOTIDE SEQUENCE</scope>
</reference>
<accession>A0A4Y1R7R4</accession>
<organism evidence="1">
    <name type="scientific">Prunus dulcis</name>
    <name type="common">Almond</name>
    <name type="synonym">Amygdalus dulcis</name>
    <dbReference type="NCBI Taxonomy" id="3755"/>
    <lineage>
        <taxon>Eukaryota</taxon>
        <taxon>Viridiplantae</taxon>
        <taxon>Streptophyta</taxon>
        <taxon>Embryophyta</taxon>
        <taxon>Tracheophyta</taxon>
        <taxon>Spermatophyta</taxon>
        <taxon>Magnoliopsida</taxon>
        <taxon>eudicotyledons</taxon>
        <taxon>Gunneridae</taxon>
        <taxon>Pentapetalae</taxon>
        <taxon>rosids</taxon>
        <taxon>fabids</taxon>
        <taxon>Rosales</taxon>
        <taxon>Rosaceae</taxon>
        <taxon>Amygdaloideae</taxon>
        <taxon>Amygdaleae</taxon>
        <taxon>Prunus</taxon>
    </lineage>
</organism>
<proteinExistence type="predicted"/>
<dbReference type="AlphaFoldDB" id="A0A4Y1R7R4"/>